<evidence type="ECO:0000256" key="1">
    <source>
        <dbReference type="ARBA" id="ARBA00022679"/>
    </source>
</evidence>
<dbReference type="PROSITE" id="PS50011">
    <property type="entry name" value="PROTEIN_KINASE_DOM"/>
    <property type="match status" value="1"/>
</dbReference>
<feature type="domain" description="Protein kinase" evidence="7">
    <location>
        <begin position="16"/>
        <end position="284"/>
    </location>
</feature>
<dbReference type="InterPro" id="IPR008271">
    <property type="entry name" value="Ser/Thr_kinase_AS"/>
</dbReference>
<dbReference type="SMART" id="SM00220">
    <property type="entry name" value="S_TKc"/>
    <property type="match status" value="1"/>
</dbReference>
<evidence type="ECO:0000259" key="7">
    <source>
        <dbReference type="PROSITE" id="PS50011"/>
    </source>
</evidence>
<dbReference type="Pfam" id="PF00069">
    <property type="entry name" value="Pkinase"/>
    <property type="match status" value="1"/>
</dbReference>
<keyword evidence="3 8" id="KW-0418">Kinase</keyword>
<dbReference type="CDD" id="cd14014">
    <property type="entry name" value="STKc_PknB_like"/>
    <property type="match status" value="1"/>
</dbReference>
<dbReference type="InterPro" id="IPR017441">
    <property type="entry name" value="Protein_kinase_ATP_BS"/>
</dbReference>
<keyword evidence="1 8" id="KW-0808">Transferase</keyword>
<dbReference type="SUPFAM" id="SSF56112">
    <property type="entry name" value="Protein kinase-like (PK-like)"/>
    <property type="match status" value="1"/>
</dbReference>
<dbReference type="Proteomes" id="UP001224433">
    <property type="component" value="Chromosome"/>
</dbReference>
<reference evidence="8 9" key="1">
    <citation type="submission" date="2023-03" db="EMBL/GenBank/DDBJ databases">
        <title>Isolation and description of six Streptomyces strains from soil environments, able to metabolize different microbial glucans.</title>
        <authorList>
            <person name="Widen T."/>
            <person name="Larsbrink J."/>
        </authorList>
    </citation>
    <scope>NUCLEOTIDE SEQUENCE [LARGE SCALE GENOMIC DNA]</scope>
    <source>
        <strain evidence="8 9">Alt3</strain>
    </source>
</reference>
<dbReference type="RefSeq" id="WP_261988653.1">
    <property type="nucleotide sequence ID" value="NZ_CP120983.1"/>
</dbReference>
<dbReference type="InterPro" id="IPR000719">
    <property type="entry name" value="Prot_kinase_dom"/>
</dbReference>
<evidence type="ECO:0000313" key="9">
    <source>
        <dbReference type="Proteomes" id="UP001224433"/>
    </source>
</evidence>
<keyword evidence="4 5" id="KW-0067">ATP-binding</keyword>
<feature type="region of interest" description="Disordered" evidence="6">
    <location>
        <begin position="362"/>
        <end position="394"/>
    </location>
</feature>
<proteinExistence type="predicted"/>
<organism evidence="8 9">
    <name type="scientific">Streptomyces glycanivorans</name>
    <dbReference type="NCBI Taxonomy" id="3033808"/>
    <lineage>
        <taxon>Bacteria</taxon>
        <taxon>Bacillati</taxon>
        <taxon>Actinomycetota</taxon>
        <taxon>Actinomycetes</taxon>
        <taxon>Kitasatosporales</taxon>
        <taxon>Streptomycetaceae</taxon>
        <taxon>Streptomyces</taxon>
    </lineage>
</organism>
<evidence type="ECO:0000256" key="4">
    <source>
        <dbReference type="ARBA" id="ARBA00022840"/>
    </source>
</evidence>
<evidence type="ECO:0000256" key="3">
    <source>
        <dbReference type="ARBA" id="ARBA00022777"/>
    </source>
</evidence>
<sequence length="536" mass="54438">MIEPLAPGSRARIGPYRLLGRLGAGGMGEVYLARADDVPAAGAGSLAGLVAIKTVLPGLDLDDGFRVRFRREIAAAGAVRGPHFAALVAGDERGGTPWLATEYVPGPSLAEAVSRTGPLPESVVRAVGSRLALALADMHAVRVLHRDLKPGNVLLGADGPKVIDFGIAQAFEATQLTRTGVVVGSPGYISPEHVNGSTALVPASDVFCLGAVLAFAACGRGPFDDPDMAAVIFRIAHGEPELGRVPEGLRAVIERCLAPRPEDRPAPHELAGLLAPGGVARPFPWHGAVREQCAAHTESALRCAEPVPVPVVPPPPAAPPAPPAPARTRRRRPPVVMAAIAVVCAVLGAVFLPGLLEGDGGTGDPAAARPDGPASSAAALAGPTVVPGADSARTGDFGARGADLAARPAGWKPWTTGEHVGEYGCLLSAGTLVCSGERGVTALDAAKGTERWNVPEESGPGNGKGGRSVVTAVDGTVYAFVQGALVGPASDRRQGGVAACGAGRRAGRGRGVLGRSGLLCLRERLGGPPDRPADHR</sequence>
<gene>
    <name evidence="8" type="ORF">P8A20_11220</name>
</gene>
<dbReference type="PANTHER" id="PTHR43289">
    <property type="entry name" value="MITOGEN-ACTIVATED PROTEIN KINASE KINASE KINASE 20-RELATED"/>
    <property type="match status" value="1"/>
</dbReference>
<dbReference type="PROSITE" id="PS00108">
    <property type="entry name" value="PROTEIN_KINASE_ST"/>
    <property type="match status" value="1"/>
</dbReference>
<feature type="compositionally biased region" description="Low complexity" evidence="6">
    <location>
        <begin position="364"/>
        <end position="383"/>
    </location>
</feature>
<keyword evidence="9" id="KW-1185">Reference proteome</keyword>
<dbReference type="Gene3D" id="3.30.200.20">
    <property type="entry name" value="Phosphorylase Kinase, domain 1"/>
    <property type="match status" value="1"/>
</dbReference>
<evidence type="ECO:0000256" key="6">
    <source>
        <dbReference type="SAM" id="MobiDB-lite"/>
    </source>
</evidence>
<evidence type="ECO:0000256" key="5">
    <source>
        <dbReference type="PROSITE-ProRule" id="PRU10141"/>
    </source>
</evidence>
<accession>A0ABY9JDQ2</accession>
<evidence type="ECO:0000256" key="2">
    <source>
        <dbReference type="ARBA" id="ARBA00022741"/>
    </source>
</evidence>
<dbReference type="EMBL" id="CP120983">
    <property type="protein sequence ID" value="WLQ64126.1"/>
    <property type="molecule type" value="Genomic_DNA"/>
</dbReference>
<dbReference type="PROSITE" id="PS00107">
    <property type="entry name" value="PROTEIN_KINASE_ATP"/>
    <property type="match status" value="1"/>
</dbReference>
<dbReference type="PANTHER" id="PTHR43289:SF34">
    <property type="entry name" value="SERINE_THREONINE-PROTEIN KINASE YBDM-RELATED"/>
    <property type="match status" value="1"/>
</dbReference>
<protein>
    <submittedName>
        <fullName evidence="8">Serine/threonine-protein kinase</fullName>
        <ecNumber evidence="8">2.7.11.1</ecNumber>
    </submittedName>
</protein>
<evidence type="ECO:0000313" key="8">
    <source>
        <dbReference type="EMBL" id="WLQ64126.1"/>
    </source>
</evidence>
<dbReference type="InterPro" id="IPR011009">
    <property type="entry name" value="Kinase-like_dom_sf"/>
</dbReference>
<feature type="binding site" evidence="5">
    <location>
        <position position="53"/>
    </location>
    <ligand>
        <name>ATP</name>
        <dbReference type="ChEBI" id="CHEBI:30616"/>
    </ligand>
</feature>
<dbReference type="GO" id="GO:0004674">
    <property type="term" value="F:protein serine/threonine kinase activity"/>
    <property type="evidence" value="ECO:0007669"/>
    <property type="project" value="UniProtKB-EC"/>
</dbReference>
<name>A0ABY9JDQ2_9ACTN</name>
<dbReference type="EC" id="2.7.11.1" evidence="8"/>
<dbReference type="Gene3D" id="1.10.510.10">
    <property type="entry name" value="Transferase(Phosphotransferase) domain 1"/>
    <property type="match status" value="1"/>
</dbReference>
<keyword evidence="2 5" id="KW-0547">Nucleotide-binding</keyword>